<dbReference type="InterPro" id="IPR050266">
    <property type="entry name" value="AB_hydrolase_sf"/>
</dbReference>
<dbReference type="AlphaFoldDB" id="A0A8C6SFG3"/>
<dbReference type="PRINTS" id="PR00111">
    <property type="entry name" value="ABHYDROLASE"/>
</dbReference>
<dbReference type="Pfam" id="PF00561">
    <property type="entry name" value="Abhydrolase_1"/>
    <property type="match status" value="1"/>
</dbReference>
<reference evidence="4" key="1">
    <citation type="submission" date="2025-08" db="UniProtKB">
        <authorList>
            <consortium name="Ensembl"/>
        </authorList>
    </citation>
    <scope>IDENTIFICATION</scope>
</reference>
<reference evidence="4" key="2">
    <citation type="submission" date="2025-09" db="UniProtKB">
        <authorList>
            <consortium name="Ensembl"/>
        </authorList>
    </citation>
    <scope>IDENTIFICATION</scope>
</reference>
<dbReference type="GO" id="GO:0016787">
    <property type="term" value="F:hydrolase activity"/>
    <property type="evidence" value="ECO:0007669"/>
    <property type="project" value="UniProtKB-KW"/>
</dbReference>
<evidence type="ECO:0000256" key="2">
    <source>
        <dbReference type="ARBA" id="ARBA00022801"/>
    </source>
</evidence>
<dbReference type="InterPro" id="IPR029058">
    <property type="entry name" value="AB_hydrolase_fold"/>
</dbReference>
<evidence type="ECO:0000259" key="3">
    <source>
        <dbReference type="Pfam" id="PF00561"/>
    </source>
</evidence>
<keyword evidence="2" id="KW-0378">Hydrolase</keyword>
<dbReference type="Gene3D" id="3.40.50.1820">
    <property type="entry name" value="alpha/beta hydrolase"/>
    <property type="match status" value="1"/>
</dbReference>
<dbReference type="Proteomes" id="UP000694523">
    <property type="component" value="Unplaced"/>
</dbReference>
<comment type="similarity">
    <text evidence="1">Belongs to the AB hydrolase superfamily.</text>
</comment>
<protein>
    <submittedName>
        <fullName evidence="4">Serine hydrolase like</fullName>
    </submittedName>
</protein>
<dbReference type="InterPro" id="IPR000073">
    <property type="entry name" value="AB_hydrolase_1"/>
</dbReference>
<evidence type="ECO:0000256" key="1">
    <source>
        <dbReference type="ARBA" id="ARBA00008645"/>
    </source>
</evidence>
<feature type="domain" description="AB hydrolase-1" evidence="3">
    <location>
        <begin position="28"/>
        <end position="144"/>
    </location>
</feature>
<proteinExistence type="inferred from homology"/>
<evidence type="ECO:0000313" key="4">
    <source>
        <dbReference type="Ensembl" id="ENSNMLP00000003128.1"/>
    </source>
</evidence>
<sequence length="294" mass="32825">MATPVSELVVPVPWGELRGRVWGPTHGYPVLCLHGWADNCGSFNPLVSLLPKECRYVAIDLAGHGLSSHHPPGVFYTLPSYVADVRRVVDSLRMTKFSIIGHSMGAHIAGMFSALYPEMVDALVLLDAKQFVVTDASKTASKMRQGMDEMIQFEKLSRKKKVYTYEKALERLLAASPLTKQSAQILLERGLVPVQGGFAFSRDLRINFKDVVCVSLEMALEMLPKTQPRVLIILAEQGYFEKKLTSTIQFLKERNYLCLTVPGDHHVHLNNPQHVAPFISNFMKTKLTSCTAKL</sequence>
<accession>A0A8C6SFG3</accession>
<keyword evidence="5" id="KW-1185">Reference proteome</keyword>
<dbReference type="SUPFAM" id="SSF53474">
    <property type="entry name" value="alpha/beta-Hydrolases"/>
    <property type="match status" value="1"/>
</dbReference>
<name>A0A8C6SFG3_9GOBI</name>
<evidence type="ECO:0000313" key="5">
    <source>
        <dbReference type="Proteomes" id="UP000694523"/>
    </source>
</evidence>
<dbReference type="PANTHER" id="PTHR43798">
    <property type="entry name" value="MONOACYLGLYCEROL LIPASE"/>
    <property type="match status" value="1"/>
</dbReference>
<dbReference type="PANTHER" id="PTHR43798:SF14">
    <property type="entry name" value="SERINE HYDROLASE-LIKE PROTEIN DDB_G0286239"/>
    <property type="match status" value="1"/>
</dbReference>
<organism evidence="4 5">
    <name type="scientific">Neogobius melanostomus</name>
    <name type="common">round goby</name>
    <dbReference type="NCBI Taxonomy" id="47308"/>
    <lineage>
        <taxon>Eukaryota</taxon>
        <taxon>Metazoa</taxon>
        <taxon>Chordata</taxon>
        <taxon>Craniata</taxon>
        <taxon>Vertebrata</taxon>
        <taxon>Euteleostomi</taxon>
        <taxon>Actinopterygii</taxon>
        <taxon>Neopterygii</taxon>
        <taxon>Teleostei</taxon>
        <taxon>Neoteleostei</taxon>
        <taxon>Acanthomorphata</taxon>
        <taxon>Gobiaria</taxon>
        <taxon>Gobiiformes</taxon>
        <taxon>Gobioidei</taxon>
        <taxon>Gobiidae</taxon>
        <taxon>Benthophilinae</taxon>
        <taxon>Neogobiini</taxon>
        <taxon>Neogobius</taxon>
    </lineage>
</organism>
<dbReference type="GO" id="GO:0016020">
    <property type="term" value="C:membrane"/>
    <property type="evidence" value="ECO:0007669"/>
    <property type="project" value="TreeGrafter"/>
</dbReference>
<dbReference type="Ensembl" id="ENSNMLT00000003595.1">
    <property type="protein sequence ID" value="ENSNMLP00000003128.1"/>
    <property type="gene ID" value="ENSNMLG00000002290.1"/>
</dbReference>